<keyword evidence="2" id="KW-1185">Reference proteome</keyword>
<dbReference type="AlphaFoldDB" id="A0A411HIZ2"/>
<sequence length="216" mass="23817">MSHFEYNLMIGTPAYGGMMHSDFVLSLLRYQQAGIRFSLMTIGNESLITRARNAIISAFYEKPEFTNLLFIDADIGLHAEGVSRLLAHSKDVIGAPVALKGRTPDGRRIFNIGVSIGEAGPLALNERIGTAVFMLSRHAVNALVDDAKEDGRIYERLTTQQGDPGAAIHYDIFRVGVSNGEYLSEDYWVCAALRRLGFDIHIDPTIVTRHHGNVSV</sequence>
<proteinExistence type="predicted"/>
<dbReference type="RefSeq" id="WP_129832754.1">
    <property type="nucleotide sequence ID" value="NZ_CP035704.1"/>
</dbReference>
<dbReference type="Proteomes" id="UP000291562">
    <property type="component" value="Chromosome"/>
</dbReference>
<evidence type="ECO:0000313" key="2">
    <source>
        <dbReference type="Proteomes" id="UP000291562"/>
    </source>
</evidence>
<accession>A0A411HIZ2</accession>
<protein>
    <recommendedName>
        <fullName evidence="3">Glycosyltransferase</fullName>
    </recommendedName>
</protein>
<organism evidence="1 2">
    <name type="scientific">Pseudolysobacter antarcticus</name>
    <dbReference type="NCBI Taxonomy" id="2511995"/>
    <lineage>
        <taxon>Bacteria</taxon>
        <taxon>Pseudomonadati</taxon>
        <taxon>Pseudomonadota</taxon>
        <taxon>Gammaproteobacteria</taxon>
        <taxon>Lysobacterales</taxon>
        <taxon>Rhodanobacteraceae</taxon>
        <taxon>Pseudolysobacter</taxon>
    </lineage>
</organism>
<dbReference type="KEGG" id="xbc:ELE36_09055"/>
<dbReference type="EMBL" id="CP035704">
    <property type="protein sequence ID" value="QBB70496.1"/>
    <property type="molecule type" value="Genomic_DNA"/>
</dbReference>
<evidence type="ECO:0008006" key="3">
    <source>
        <dbReference type="Google" id="ProtNLM"/>
    </source>
</evidence>
<evidence type="ECO:0000313" key="1">
    <source>
        <dbReference type="EMBL" id="QBB70496.1"/>
    </source>
</evidence>
<dbReference type="SUPFAM" id="SSF53448">
    <property type="entry name" value="Nucleotide-diphospho-sugar transferases"/>
    <property type="match status" value="1"/>
</dbReference>
<dbReference type="OrthoDB" id="6679586at2"/>
<gene>
    <name evidence="1" type="ORF">ELE36_09055</name>
</gene>
<reference evidence="1 2" key="1">
    <citation type="submission" date="2019-01" db="EMBL/GenBank/DDBJ databases">
        <title>Pseudolysobacter antarctica gen. nov., sp. nov., isolated from Fildes Peninsula, Antarctica.</title>
        <authorList>
            <person name="Wei Z."/>
            <person name="Peng F."/>
        </authorList>
    </citation>
    <scope>NUCLEOTIDE SEQUENCE [LARGE SCALE GENOMIC DNA]</scope>
    <source>
        <strain evidence="1 2">AQ6-296</strain>
    </source>
</reference>
<dbReference type="InterPro" id="IPR029044">
    <property type="entry name" value="Nucleotide-diphossugar_trans"/>
</dbReference>
<name>A0A411HIZ2_9GAMM</name>